<organism evidence="2 3">
    <name type="scientific">Colletotrichum chrysophilum</name>
    <dbReference type="NCBI Taxonomy" id="1836956"/>
    <lineage>
        <taxon>Eukaryota</taxon>
        <taxon>Fungi</taxon>
        <taxon>Dikarya</taxon>
        <taxon>Ascomycota</taxon>
        <taxon>Pezizomycotina</taxon>
        <taxon>Sordariomycetes</taxon>
        <taxon>Hypocreomycetidae</taxon>
        <taxon>Glomerellales</taxon>
        <taxon>Glomerellaceae</taxon>
        <taxon>Colletotrichum</taxon>
        <taxon>Colletotrichum gloeosporioides species complex</taxon>
    </lineage>
</organism>
<comment type="caution">
    <text evidence="2">The sequence shown here is derived from an EMBL/GenBank/DDBJ whole genome shotgun (WGS) entry which is preliminary data.</text>
</comment>
<name>A0AAD9EKB7_9PEZI</name>
<accession>A0AAD9EKB7</accession>
<reference evidence="2" key="1">
    <citation type="submission" date="2023-01" db="EMBL/GenBank/DDBJ databases">
        <title>Colletotrichum chrysophilum M932 genome sequence.</title>
        <authorList>
            <person name="Baroncelli R."/>
        </authorList>
    </citation>
    <scope>NUCLEOTIDE SEQUENCE</scope>
    <source>
        <strain evidence="2">M932</strain>
    </source>
</reference>
<feature type="region of interest" description="Disordered" evidence="1">
    <location>
        <begin position="1"/>
        <end position="44"/>
    </location>
</feature>
<keyword evidence="3" id="KW-1185">Reference proteome</keyword>
<dbReference type="Proteomes" id="UP001243330">
    <property type="component" value="Unassembled WGS sequence"/>
</dbReference>
<sequence>MLLSARCKSKPYEQGTTSGQNTKTSKTYNTGHSPVVTDPTTTPALTGLSMGERTGSRVFQWVWSYVVVRYREIEDMAIRVSEFPQRTNSNCSKTHEESYDCLGKLARFENNHGDRLLWGRLRPSSPSY</sequence>
<proteinExistence type="predicted"/>
<dbReference type="AlphaFoldDB" id="A0AAD9EKB7"/>
<evidence type="ECO:0000313" key="2">
    <source>
        <dbReference type="EMBL" id="KAK1854939.1"/>
    </source>
</evidence>
<gene>
    <name evidence="2" type="ORF">CCHR01_02363</name>
</gene>
<protein>
    <submittedName>
        <fullName evidence="2">Uncharacterized protein</fullName>
    </submittedName>
</protein>
<feature type="compositionally biased region" description="Polar residues" evidence="1">
    <location>
        <begin position="14"/>
        <end position="44"/>
    </location>
</feature>
<evidence type="ECO:0000256" key="1">
    <source>
        <dbReference type="SAM" id="MobiDB-lite"/>
    </source>
</evidence>
<dbReference type="EMBL" id="JAQOWY010000028">
    <property type="protein sequence ID" value="KAK1854939.1"/>
    <property type="molecule type" value="Genomic_DNA"/>
</dbReference>
<evidence type="ECO:0000313" key="3">
    <source>
        <dbReference type="Proteomes" id="UP001243330"/>
    </source>
</evidence>